<dbReference type="Proteomes" id="UP000660611">
    <property type="component" value="Unassembled WGS sequence"/>
</dbReference>
<dbReference type="EMBL" id="BONQ01000084">
    <property type="protein sequence ID" value="GIG47676.1"/>
    <property type="molecule type" value="Genomic_DNA"/>
</dbReference>
<dbReference type="Gene3D" id="2.30.110.10">
    <property type="entry name" value="Electron Transport, Fmn-binding Protein, Chain A"/>
    <property type="match status" value="1"/>
</dbReference>
<dbReference type="AlphaFoldDB" id="A0A919PQX3"/>
<accession>A0A919PQX3</accession>
<dbReference type="RefSeq" id="WP_203849396.1">
    <property type="nucleotide sequence ID" value="NZ_BAAAVW010000019.1"/>
</dbReference>
<name>A0A919PQX3_9ACTN</name>
<dbReference type="InterPro" id="IPR012349">
    <property type="entry name" value="Split_barrel_FMN-bd"/>
</dbReference>
<proteinExistence type="predicted"/>
<reference evidence="1" key="1">
    <citation type="submission" date="2021-01" db="EMBL/GenBank/DDBJ databases">
        <title>Whole genome shotgun sequence of Dactylosporangium siamense NBRC 106093.</title>
        <authorList>
            <person name="Komaki H."/>
            <person name="Tamura T."/>
        </authorList>
    </citation>
    <scope>NUCLEOTIDE SEQUENCE</scope>
    <source>
        <strain evidence="1">NBRC 106093</strain>
    </source>
</reference>
<keyword evidence="2" id="KW-1185">Reference proteome</keyword>
<protein>
    <recommendedName>
        <fullName evidence="3">Pyridoxamine 5'-phosphate oxidase</fullName>
    </recommendedName>
</protein>
<evidence type="ECO:0000313" key="2">
    <source>
        <dbReference type="Proteomes" id="UP000660611"/>
    </source>
</evidence>
<dbReference type="SUPFAM" id="SSF50475">
    <property type="entry name" value="FMN-binding split barrel"/>
    <property type="match status" value="1"/>
</dbReference>
<gene>
    <name evidence="1" type="ORF">Dsi01nite_057170</name>
</gene>
<organism evidence="1 2">
    <name type="scientific">Dactylosporangium siamense</name>
    <dbReference type="NCBI Taxonomy" id="685454"/>
    <lineage>
        <taxon>Bacteria</taxon>
        <taxon>Bacillati</taxon>
        <taxon>Actinomycetota</taxon>
        <taxon>Actinomycetes</taxon>
        <taxon>Micromonosporales</taxon>
        <taxon>Micromonosporaceae</taxon>
        <taxon>Dactylosporangium</taxon>
    </lineage>
</organism>
<sequence>MATWAEFSAAEPLLATAIRTLICQYGPGMGYLATIRPDGGPRVHPVMPVITDEGLYCFILPSPKRHDLDRDGRYALHSFPAEDTSDEAYLSGRAAPVMDPLVVASLALQMRAAQRVDWKLYALTIEVAMIVQRDSPLTSTKTLWRDRLARVPRARRNGPCTAAADSVQ</sequence>
<comment type="caution">
    <text evidence="1">The sequence shown here is derived from an EMBL/GenBank/DDBJ whole genome shotgun (WGS) entry which is preliminary data.</text>
</comment>
<evidence type="ECO:0008006" key="3">
    <source>
        <dbReference type="Google" id="ProtNLM"/>
    </source>
</evidence>
<evidence type="ECO:0000313" key="1">
    <source>
        <dbReference type="EMBL" id="GIG47676.1"/>
    </source>
</evidence>